<dbReference type="AlphaFoldDB" id="A0A316GJW1"/>
<evidence type="ECO:0000256" key="3">
    <source>
        <dbReference type="ARBA" id="ARBA00022806"/>
    </source>
</evidence>
<gene>
    <name evidence="7" type="ORF">C7455_1203</name>
</gene>
<keyword evidence="4" id="KW-0067">ATP-binding</keyword>
<dbReference type="SUPFAM" id="SSF52540">
    <property type="entry name" value="P-loop containing nucleoside triphosphate hydrolases"/>
    <property type="match status" value="1"/>
</dbReference>
<dbReference type="GO" id="GO:0003677">
    <property type="term" value="F:DNA binding"/>
    <property type="evidence" value="ECO:0007669"/>
    <property type="project" value="InterPro"/>
</dbReference>
<dbReference type="EMBL" id="QGGW01000020">
    <property type="protein sequence ID" value="PWK55107.1"/>
    <property type="molecule type" value="Genomic_DNA"/>
</dbReference>
<keyword evidence="2" id="KW-0378">Hydrolase</keyword>
<feature type="domain" description="UvrD-like helicase ATP-binding" evidence="6">
    <location>
        <begin position="247"/>
        <end position="334"/>
    </location>
</feature>
<evidence type="ECO:0000313" key="8">
    <source>
        <dbReference type="Proteomes" id="UP000245708"/>
    </source>
</evidence>
<evidence type="ECO:0000259" key="6">
    <source>
        <dbReference type="Pfam" id="PF00580"/>
    </source>
</evidence>
<dbReference type="RefSeq" id="WP_109671112.1">
    <property type="nucleotide sequence ID" value="NZ_QGGW01000020.1"/>
</dbReference>
<accession>A0A316GJW1</accession>
<keyword evidence="8" id="KW-1185">Reference proteome</keyword>
<evidence type="ECO:0000256" key="5">
    <source>
        <dbReference type="ARBA" id="ARBA00034923"/>
    </source>
</evidence>
<dbReference type="InterPro" id="IPR014016">
    <property type="entry name" value="UvrD-like_ATP-bd"/>
</dbReference>
<organism evidence="7 8">
    <name type="scientific">Roseicyclus mahoneyensis</name>
    <dbReference type="NCBI Taxonomy" id="164332"/>
    <lineage>
        <taxon>Bacteria</taxon>
        <taxon>Pseudomonadati</taxon>
        <taxon>Pseudomonadota</taxon>
        <taxon>Alphaproteobacteria</taxon>
        <taxon>Rhodobacterales</taxon>
        <taxon>Roseobacteraceae</taxon>
        <taxon>Roseicyclus</taxon>
    </lineage>
</organism>
<proteinExistence type="predicted"/>
<evidence type="ECO:0000313" key="7">
    <source>
        <dbReference type="EMBL" id="PWK55107.1"/>
    </source>
</evidence>
<reference evidence="7 8" key="1">
    <citation type="submission" date="2018-05" db="EMBL/GenBank/DDBJ databases">
        <title>Genomic Encyclopedia of Type Strains, Phase IV (KMG-IV): sequencing the most valuable type-strain genomes for metagenomic binning, comparative biology and taxonomic classification.</title>
        <authorList>
            <person name="Goeker M."/>
        </authorList>
    </citation>
    <scope>NUCLEOTIDE SEQUENCE [LARGE SCALE GENOMIC DNA]</scope>
    <source>
        <strain evidence="7 8">DSM 16097</strain>
    </source>
</reference>
<dbReference type="PANTHER" id="PTHR11070:SF2">
    <property type="entry name" value="ATP-DEPENDENT DNA HELICASE SRS2"/>
    <property type="match status" value="1"/>
</dbReference>
<dbReference type="InterPro" id="IPR027417">
    <property type="entry name" value="P-loop_NTPase"/>
</dbReference>
<dbReference type="GO" id="GO:0000725">
    <property type="term" value="P:recombinational repair"/>
    <property type="evidence" value="ECO:0007669"/>
    <property type="project" value="TreeGrafter"/>
</dbReference>
<dbReference type="InterPro" id="IPR000212">
    <property type="entry name" value="DNA_helicase_UvrD/REP"/>
</dbReference>
<keyword evidence="3" id="KW-0347">Helicase</keyword>
<dbReference type="GO" id="GO:0043138">
    <property type="term" value="F:3'-5' DNA helicase activity"/>
    <property type="evidence" value="ECO:0007669"/>
    <property type="project" value="TreeGrafter"/>
</dbReference>
<dbReference type="PANTHER" id="PTHR11070">
    <property type="entry name" value="UVRD / RECB / PCRA DNA HELICASE FAMILY MEMBER"/>
    <property type="match status" value="1"/>
</dbReference>
<evidence type="ECO:0000256" key="4">
    <source>
        <dbReference type="ARBA" id="ARBA00022840"/>
    </source>
</evidence>
<keyword evidence="1" id="KW-0547">Nucleotide-binding</keyword>
<evidence type="ECO:0000256" key="2">
    <source>
        <dbReference type="ARBA" id="ARBA00022801"/>
    </source>
</evidence>
<dbReference type="OrthoDB" id="5461146at2"/>
<dbReference type="GO" id="GO:0016787">
    <property type="term" value="F:hydrolase activity"/>
    <property type="evidence" value="ECO:0007669"/>
    <property type="project" value="UniProtKB-KW"/>
</dbReference>
<dbReference type="Pfam" id="PF00580">
    <property type="entry name" value="UvrD-helicase"/>
    <property type="match status" value="1"/>
</dbReference>
<comment type="caution">
    <text evidence="7">The sequence shown here is derived from an EMBL/GenBank/DDBJ whole genome shotgun (WGS) entry which is preliminary data.</text>
</comment>
<evidence type="ECO:0000256" key="1">
    <source>
        <dbReference type="ARBA" id="ARBA00022741"/>
    </source>
</evidence>
<dbReference type="GO" id="GO:0005524">
    <property type="term" value="F:ATP binding"/>
    <property type="evidence" value="ECO:0007669"/>
    <property type="project" value="UniProtKB-KW"/>
</dbReference>
<sequence>MFSLANKSFISSFRYADANDIAIFLLRFVALFNKHTITLGQTNREMQNTDTDTLDALAPSQKLAAQLRRDLHDLGAVPESRAVTSLGSAAVADGISEVDANVLAKVVVSTLIKCGDIGSGQSYGDKVLLKRRAVSVLYSGDQCVLLGGDPSQGEPHGLLRVTDELPNDVFGLIDAAGVLSDADLSALWQVLEARIWSINAACSDAVTRVLCLAGVLPGSPVPQDASNWLSEHFPPPRKEGKAADPSQMTVIERPASARQIVTAGPGSGKTHTATDRVIHLVREGIPPARIRLITFTRVAADEIGRRISEALSEHTYAAGVMCGTIDSMAWHLVTSLGEAPPGGHERIIRAAHKFMADGDQAMIDQLSRISHLVIDEAQDIVGDRRIFCRALIDALPASVGVTVLGDGAQAIYGSWAGDKSRSGSLHDEFCDQGNWENHELTSNHRTRSPALQRFFKEARLLLETAGDPHTIYLTLREMLEDVATDPNVGLNGKVFPWKDDSLMLFRGRAATMAASARLTHSARVHRLKLSGQTSICDPLVGAICAGLAPNASLQLEHVRRRLADLHPQPLVSTEAGILADLQALGNGPAARLQDIGEMIDRQPVEYTRDYVGTAGPLLGSIHGAKGREAANVLLMLPPVPSGDDVDWLEEARVLFVGATRASLNLYLGRTPSGAVQDGRHGSRWLRGRDGGLLVSGVEGLRPLPGVAPALSVWEAAFQQPSCSFRRAGPEEGSPWHLVTASGETLAEVGSTLADNLDYIEATRGRLASNTMRIVGATTVVDRRSDGKITAVTLLPVLMGVARGRGSKANDDDR</sequence>
<dbReference type="Proteomes" id="UP000245708">
    <property type="component" value="Unassembled WGS sequence"/>
</dbReference>
<name>A0A316GJW1_9RHOB</name>
<protein>
    <recommendedName>
        <fullName evidence="5">DNA 3'-5' helicase II</fullName>
    </recommendedName>
</protein>
<dbReference type="Gene3D" id="3.40.50.300">
    <property type="entry name" value="P-loop containing nucleotide triphosphate hydrolases"/>
    <property type="match status" value="1"/>
</dbReference>